<dbReference type="Proteomes" id="UP000800200">
    <property type="component" value="Unassembled WGS sequence"/>
</dbReference>
<feature type="transmembrane region" description="Helical" evidence="6">
    <location>
        <begin position="197"/>
        <end position="220"/>
    </location>
</feature>
<name>A0A6A6EY30_9PEZI</name>
<keyword evidence="9" id="KW-1185">Reference proteome</keyword>
<feature type="domain" description="Major facilitator superfamily (MFS) profile" evidence="7">
    <location>
        <begin position="39"/>
        <end position="495"/>
    </location>
</feature>
<proteinExistence type="predicted"/>
<feature type="transmembrane region" description="Helical" evidence="6">
    <location>
        <begin position="38"/>
        <end position="61"/>
    </location>
</feature>
<reference evidence="8" key="1">
    <citation type="journal article" date="2020" name="Stud. Mycol.">
        <title>101 Dothideomycetes genomes: a test case for predicting lifestyles and emergence of pathogens.</title>
        <authorList>
            <person name="Haridas S."/>
            <person name="Albert R."/>
            <person name="Binder M."/>
            <person name="Bloem J."/>
            <person name="Labutti K."/>
            <person name="Salamov A."/>
            <person name="Andreopoulos B."/>
            <person name="Baker S."/>
            <person name="Barry K."/>
            <person name="Bills G."/>
            <person name="Bluhm B."/>
            <person name="Cannon C."/>
            <person name="Castanera R."/>
            <person name="Culley D."/>
            <person name="Daum C."/>
            <person name="Ezra D."/>
            <person name="Gonzalez J."/>
            <person name="Henrissat B."/>
            <person name="Kuo A."/>
            <person name="Liang C."/>
            <person name="Lipzen A."/>
            <person name="Lutzoni F."/>
            <person name="Magnuson J."/>
            <person name="Mondo S."/>
            <person name="Nolan M."/>
            <person name="Ohm R."/>
            <person name="Pangilinan J."/>
            <person name="Park H.-J."/>
            <person name="Ramirez L."/>
            <person name="Alfaro M."/>
            <person name="Sun H."/>
            <person name="Tritt A."/>
            <person name="Yoshinaga Y."/>
            <person name="Zwiers L.-H."/>
            <person name="Turgeon B."/>
            <person name="Goodwin S."/>
            <person name="Spatafora J."/>
            <person name="Crous P."/>
            <person name="Grigoriev I."/>
        </authorList>
    </citation>
    <scope>NUCLEOTIDE SEQUENCE</scope>
    <source>
        <strain evidence="8">CBS 207.26</strain>
    </source>
</reference>
<dbReference type="EMBL" id="ML994610">
    <property type="protein sequence ID" value="KAF2195932.1"/>
    <property type="molecule type" value="Genomic_DNA"/>
</dbReference>
<feature type="region of interest" description="Disordered" evidence="5">
    <location>
        <begin position="1"/>
        <end position="24"/>
    </location>
</feature>
<feature type="transmembrane region" description="Helical" evidence="6">
    <location>
        <begin position="232"/>
        <end position="254"/>
    </location>
</feature>
<gene>
    <name evidence="8" type="ORF">K469DRAFT_759147</name>
</gene>
<dbReference type="Pfam" id="PF07690">
    <property type="entry name" value="MFS_1"/>
    <property type="match status" value="1"/>
</dbReference>
<feature type="transmembrane region" description="Helical" evidence="6">
    <location>
        <begin position="108"/>
        <end position="129"/>
    </location>
</feature>
<feature type="transmembrane region" description="Helical" evidence="6">
    <location>
        <begin position="361"/>
        <end position="383"/>
    </location>
</feature>
<feature type="transmembrane region" description="Helical" evidence="6">
    <location>
        <begin position="287"/>
        <end position="311"/>
    </location>
</feature>
<dbReference type="AlphaFoldDB" id="A0A6A6EY30"/>
<dbReference type="SUPFAM" id="SSF103473">
    <property type="entry name" value="MFS general substrate transporter"/>
    <property type="match status" value="1"/>
</dbReference>
<evidence type="ECO:0000256" key="5">
    <source>
        <dbReference type="SAM" id="MobiDB-lite"/>
    </source>
</evidence>
<evidence type="ECO:0000256" key="6">
    <source>
        <dbReference type="SAM" id="Phobius"/>
    </source>
</evidence>
<feature type="transmembrane region" description="Helical" evidence="6">
    <location>
        <begin position="141"/>
        <end position="160"/>
    </location>
</feature>
<evidence type="ECO:0000256" key="1">
    <source>
        <dbReference type="ARBA" id="ARBA00004141"/>
    </source>
</evidence>
<evidence type="ECO:0000256" key="3">
    <source>
        <dbReference type="ARBA" id="ARBA00022989"/>
    </source>
</evidence>
<keyword evidence="3 6" id="KW-1133">Transmembrane helix</keyword>
<dbReference type="InterPro" id="IPR036259">
    <property type="entry name" value="MFS_trans_sf"/>
</dbReference>
<organism evidence="8 9">
    <name type="scientific">Zopfia rhizophila CBS 207.26</name>
    <dbReference type="NCBI Taxonomy" id="1314779"/>
    <lineage>
        <taxon>Eukaryota</taxon>
        <taxon>Fungi</taxon>
        <taxon>Dikarya</taxon>
        <taxon>Ascomycota</taxon>
        <taxon>Pezizomycotina</taxon>
        <taxon>Dothideomycetes</taxon>
        <taxon>Dothideomycetes incertae sedis</taxon>
        <taxon>Zopfiaceae</taxon>
        <taxon>Zopfia</taxon>
    </lineage>
</organism>
<dbReference type="PANTHER" id="PTHR23501">
    <property type="entry name" value="MAJOR FACILITATOR SUPERFAMILY"/>
    <property type="match status" value="1"/>
</dbReference>
<protein>
    <submittedName>
        <fullName evidence="8">MFS general substrate transporter</fullName>
    </submittedName>
</protein>
<dbReference type="Gene3D" id="1.20.1250.20">
    <property type="entry name" value="MFS general substrate transporter like domains"/>
    <property type="match status" value="1"/>
</dbReference>
<sequence length="509" mass="55320">MSTKSSRIPLTSSRARTSPLRHESNEHGEWKASLQIKMILVCLSIVSLVVAIDATILVPALPVRKLRHPWINGQGMLMRTQARSYLLTSSACQPIIASLSEAFGRRNMLLLSIALFTAGSLIACLAKNFPVLLTGRTIQGIGGGGIITLNLVIMTDIIPLRQRPKYNGVSQVAWAFGSITGPLIGGAIVQYTTWQWLFYINFPFCVIGLISVPFVVKLRAPPFMLEHLLHRIDWFGSALFLGSNTSLLIGLTWAGHQYSWGSYQTLVPLFAKAPFIRKSLLRSRSLMTAYICTLIQGLLLYALMYYLAFCLSSVKAFGPVRTGYFLLPISCGLMPAIWSGWVVNTFGTGLLILLDQDSPVVAWVLIFLILGIGQGLLLSAHNFAVQAIASTEDVAYATTLFSFMRGVGLCVGVAIGGAVFQNHLRTALVSARLPTDIAADAEAYVHILLAMPSNSSMRIAVVDAYATGFRFLFEILTGISGVGLLLSLTIGGHYSLDKELDAEHAHALS</sequence>
<evidence type="ECO:0000256" key="4">
    <source>
        <dbReference type="ARBA" id="ARBA00023136"/>
    </source>
</evidence>
<keyword evidence="4 6" id="KW-0472">Membrane</keyword>
<dbReference type="InterPro" id="IPR020846">
    <property type="entry name" value="MFS_dom"/>
</dbReference>
<dbReference type="GO" id="GO:0005886">
    <property type="term" value="C:plasma membrane"/>
    <property type="evidence" value="ECO:0007669"/>
    <property type="project" value="TreeGrafter"/>
</dbReference>
<dbReference type="PANTHER" id="PTHR23501:SF94">
    <property type="entry name" value="MAJOR FACILITATOR SUPERFAMILY (MFS) PROFILE DOMAIN-CONTAINING PROTEIN"/>
    <property type="match status" value="1"/>
</dbReference>
<dbReference type="InterPro" id="IPR011701">
    <property type="entry name" value="MFS"/>
</dbReference>
<accession>A0A6A6EY30</accession>
<keyword evidence="2 6" id="KW-0812">Transmembrane</keyword>
<feature type="transmembrane region" description="Helical" evidence="6">
    <location>
        <begin position="395"/>
        <end position="420"/>
    </location>
</feature>
<dbReference type="GO" id="GO:0022857">
    <property type="term" value="F:transmembrane transporter activity"/>
    <property type="evidence" value="ECO:0007669"/>
    <property type="project" value="InterPro"/>
</dbReference>
<evidence type="ECO:0000313" key="8">
    <source>
        <dbReference type="EMBL" id="KAF2195932.1"/>
    </source>
</evidence>
<dbReference type="PROSITE" id="PS50850">
    <property type="entry name" value="MFS"/>
    <property type="match status" value="1"/>
</dbReference>
<feature type="compositionally biased region" description="Polar residues" evidence="5">
    <location>
        <begin position="1"/>
        <end position="16"/>
    </location>
</feature>
<evidence type="ECO:0000313" key="9">
    <source>
        <dbReference type="Proteomes" id="UP000800200"/>
    </source>
</evidence>
<feature type="transmembrane region" description="Helical" evidence="6">
    <location>
        <begin position="172"/>
        <end position="191"/>
    </location>
</feature>
<dbReference type="OrthoDB" id="2351791at2759"/>
<feature type="transmembrane region" description="Helical" evidence="6">
    <location>
        <begin position="471"/>
        <end position="490"/>
    </location>
</feature>
<comment type="subcellular location">
    <subcellularLocation>
        <location evidence="1">Membrane</location>
        <topology evidence="1">Multi-pass membrane protein</topology>
    </subcellularLocation>
</comment>
<evidence type="ECO:0000256" key="2">
    <source>
        <dbReference type="ARBA" id="ARBA00022692"/>
    </source>
</evidence>
<evidence type="ECO:0000259" key="7">
    <source>
        <dbReference type="PROSITE" id="PS50850"/>
    </source>
</evidence>